<dbReference type="InterPro" id="IPR046335">
    <property type="entry name" value="LacI/GalR-like_sensor"/>
</dbReference>
<dbReference type="Gene3D" id="1.10.10.10">
    <property type="entry name" value="Winged helix-like DNA-binding domain superfamily/Winged helix DNA-binding domain"/>
    <property type="match status" value="1"/>
</dbReference>
<proteinExistence type="predicted"/>
<protein>
    <submittedName>
        <fullName evidence="5">LacI family transcriptional regulator</fullName>
    </submittedName>
</protein>
<comment type="caution">
    <text evidence="5">The sequence shown here is derived from an EMBL/GenBank/DDBJ whole genome shotgun (WGS) entry which is preliminary data.</text>
</comment>
<dbReference type="AlphaFoldDB" id="A0AAE3VGT0"/>
<dbReference type="Proteomes" id="UP001238163">
    <property type="component" value="Unassembled WGS sequence"/>
</dbReference>
<dbReference type="SUPFAM" id="SSF46785">
    <property type="entry name" value="Winged helix' DNA-binding domain"/>
    <property type="match status" value="1"/>
</dbReference>
<reference evidence="5" key="1">
    <citation type="submission" date="2023-07" db="EMBL/GenBank/DDBJ databases">
        <title>Genomic Encyclopedia of Type Strains, Phase IV (KMG-IV): sequencing the most valuable type-strain genomes for metagenomic binning, comparative biology and taxonomic classification.</title>
        <authorList>
            <person name="Goeker M."/>
        </authorList>
    </citation>
    <scope>NUCLEOTIDE SEQUENCE</scope>
    <source>
        <strain evidence="5">DSM 24202</strain>
    </source>
</reference>
<name>A0AAE3VGT0_9BACT</name>
<dbReference type="CDD" id="cd06267">
    <property type="entry name" value="PBP1_LacI_sugar_binding-like"/>
    <property type="match status" value="1"/>
</dbReference>
<evidence type="ECO:0000256" key="3">
    <source>
        <dbReference type="ARBA" id="ARBA00023163"/>
    </source>
</evidence>
<dbReference type="Gene3D" id="3.40.50.2300">
    <property type="match status" value="2"/>
</dbReference>
<sequence length="358" mass="39268">MSAKKSIEIMTTLADEIRRGEHGDVGNIFMTVRGICDQFGVSLVTAQRVVSKLKGQGLLVRSGKRLSVAYRHSDHAVARRLGVLLTNMENPFFARLLNALEHAARRRDVEIISAGSCYDIEHEKRQLGMLTASGATGFLICPASDVDSAAALAALARPYVLIGRRVAGIDADVVAVNDFEAGRLAAAHLVHQQCRHYFYLGTQYLHNDVRACGYAYGLRERNIALPAENCLAVDLAEAEDKLCSWLLRHYRGKRTGVFCYHDLLALRLLRAARICQLRVPADLAIVGMDNLPVAAETYPSLTSVSYPLSQIAERALDVLLRRLDGQVMPVAVNQFDPTLVVRESSCCLTALPGQAVNE</sequence>
<feature type="domain" description="Transcriptional regulator LacI/GalR-like sensor" evidence="4">
    <location>
        <begin position="186"/>
        <end position="345"/>
    </location>
</feature>
<dbReference type="GO" id="GO:0000976">
    <property type="term" value="F:transcription cis-regulatory region binding"/>
    <property type="evidence" value="ECO:0007669"/>
    <property type="project" value="TreeGrafter"/>
</dbReference>
<keyword evidence="1" id="KW-0805">Transcription regulation</keyword>
<dbReference type="GO" id="GO:0003700">
    <property type="term" value="F:DNA-binding transcription factor activity"/>
    <property type="evidence" value="ECO:0007669"/>
    <property type="project" value="TreeGrafter"/>
</dbReference>
<accession>A0AAE3VGT0</accession>
<evidence type="ECO:0000259" key="4">
    <source>
        <dbReference type="Pfam" id="PF13377"/>
    </source>
</evidence>
<evidence type="ECO:0000313" key="5">
    <source>
        <dbReference type="EMBL" id="MDQ0290131.1"/>
    </source>
</evidence>
<dbReference type="InterPro" id="IPR036388">
    <property type="entry name" value="WH-like_DNA-bd_sf"/>
</dbReference>
<dbReference type="InterPro" id="IPR036390">
    <property type="entry name" value="WH_DNA-bd_sf"/>
</dbReference>
<keyword evidence="3" id="KW-0804">Transcription</keyword>
<dbReference type="PANTHER" id="PTHR30146">
    <property type="entry name" value="LACI-RELATED TRANSCRIPTIONAL REPRESSOR"/>
    <property type="match status" value="1"/>
</dbReference>
<evidence type="ECO:0000256" key="1">
    <source>
        <dbReference type="ARBA" id="ARBA00023015"/>
    </source>
</evidence>
<organism evidence="5 6">
    <name type="scientific">Oligosphaera ethanolica</name>
    <dbReference type="NCBI Taxonomy" id="760260"/>
    <lineage>
        <taxon>Bacteria</taxon>
        <taxon>Pseudomonadati</taxon>
        <taxon>Lentisphaerota</taxon>
        <taxon>Oligosphaeria</taxon>
        <taxon>Oligosphaerales</taxon>
        <taxon>Oligosphaeraceae</taxon>
        <taxon>Oligosphaera</taxon>
    </lineage>
</organism>
<dbReference type="InterPro" id="IPR028082">
    <property type="entry name" value="Peripla_BP_I"/>
</dbReference>
<evidence type="ECO:0000313" key="6">
    <source>
        <dbReference type="Proteomes" id="UP001238163"/>
    </source>
</evidence>
<dbReference type="Pfam" id="PF13377">
    <property type="entry name" value="Peripla_BP_3"/>
    <property type="match status" value="1"/>
</dbReference>
<keyword evidence="2" id="KW-0238">DNA-binding</keyword>
<dbReference type="EMBL" id="JAUSVL010000001">
    <property type="protein sequence ID" value="MDQ0290131.1"/>
    <property type="molecule type" value="Genomic_DNA"/>
</dbReference>
<evidence type="ECO:0000256" key="2">
    <source>
        <dbReference type="ARBA" id="ARBA00023125"/>
    </source>
</evidence>
<dbReference type="SUPFAM" id="SSF53822">
    <property type="entry name" value="Periplasmic binding protein-like I"/>
    <property type="match status" value="1"/>
</dbReference>
<keyword evidence="6" id="KW-1185">Reference proteome</keyword>
<dbReference type="RefSeq" id="WP_307261550.1">
    <property type="nucleotide sequence ID" value="NZ_JAUSVL010000001.1"/>
</dbReference>
<dbReference type="PANTHER" id="PTHR30146:SF154">
    <property type="entry name" value="TRANSCRIPTION REGULATOR, MEMBER OF GALR FAMILY"/>
    <property type="match status" value="1"/>
</dbReference>
<gene>
    <name evidence="5" type="ORF">J3R75_002238</name>
</gene>